<proteinExistence type="inferred from homology"/>
<dbReference type="PANTHER" id="PTHR22930">
    <property type="match status" value="1"/>
</dbReference>
<comment type="similarity">
    <text evidence="3">Belongs to the HARBI1 family.</text>
</comment>
<evidence type="ECO:0000256" key="7">
    <source>
        <dbReference type="ARBA" id="ARBA00023242"/>
    </source>
</evidence>
<dbReference type="EMBL" id="JAVRJZ010000003">
    <property type="protein sequence ID" value="KAK2724836.1"/>
    <property type="molecule type" value="Genomic_DNA"/>
</dbReference>
<evidence type="ECO:0000259" key="9">
    <source>
        <dbReference type="Pfam" id="PF13359"/>
    </source>
</evidence>
<feature type="signal peptide" evidence="8">
    <location>
        <begin position="1"/>
        <end position="22"/>
    </location>
</feature>
<accession>A0AA88IDU5</accession>
<keyword evidence="5" id="KW-0479">Metal-binding</keyword>
<evidence type="ECO:0000256" key="6">
    <source>
        <dbReference type="ARBA" id="ARBA00022801"/>
    </source>
</evidence>
<keyword evidence="11" id="KW-1185">Reference proteome</keyword>
<comment type="subcellular location">
    <subcellularLocation>
        <location evidence="2">Nucleus</location>
    </subcellularLocation>
</comment>
<organism evidence="10 11">
    <name type="scientific">Artemia franciscana</name>
    <name type="common">Brine shrimp</name>
    <name type="synonym">Artemia sanfranciscana</name>
    <dbReference type="NCBI Taxonomy" id="6661"/>
    <lineage>
        <taxon>Eukaryota</taxon>
        <taxon>Metazoa</taxon>
        <taxon>Ecdysozoa</taxon>
        <taxon>Arthropoda</taxon>
        <taxon>Crustacea</taxon>
        <taxon>Branchiopoda</taxon>
        <taxon>Anostraca</taxon>
        <taxon>Artemiidae</taxon>
        <taxon>Artemia</taxon>
    </lineage>
</organism>
<keyword evidence="4" id="KW-0540">Nuclease</keyword>
<evidence type="ECO:0000313" key="10">
    <source>
        <dbReference type="EMBL" id="KAK2724836.1"/>
    </source>
</evidence>
<evidence type="ECO:0000313" key="11">
    <source>
        <dbReference type="Proteomes" id="UP001187531"/>
    </source>
</evidence>
<dbReference type="InterPro" id="IPR045249">
    <property type="entry name" value="HARBI1-like"/>
</dbReference>
<gene>
    <name evidence="10" type="ORF">QYM36_001341</name>
</gene>
<dbReference type="Proteomes" id="UP001187531">
    <property type="component" value="Unassembled WGS sequence"/>
</dbReference>
<dbReference type="GO" id="GO:0016787">
    <property type="term" value="F:hydrolase activity"/>
    <property type="evidence" value="ECO:0007669"/>
    <property type="project" value="UniProtKB-KW"/>
</dbReference>
<comment type="caution">
    <text evidence="10">The sequence shown here is derived from an EMBL/GenBank/DDBJ whole genome shotgun (WGS) entry which is preliminary data.</text>
</comment>
<dbReference type="PANTHER" id="PTHR22930:SF269">
    <property type="entry name" value="NUCLEASE HARBI1-LIKE PROTEIN"/>
    <property type="match status" value="1"/>
</dbReference>
<evidence type="ECO:0000256" key="2">
    <source>
        <dbReference type="ARBA" id="ARBA00004123"/>
    </source>
</evidence>
<evidence type="ECO:0000256" key="1">
    <source>
        <dbReference type="ARBA" id="ARBA00001968"/>
    </source>
</evidence>
<dbReference type="Pfam" id="PF13359">
    <property type="entry name" value="DDE_Tnp_4"/>
    <property type="match status" value="1"/>
</dbReference>
<comment type="cofactor">
    <cofactor evidence="1">
        <name>a divalent metal cation</name>
        <dbReference type="ChEBI" id="CHEBI:60240"/>
    </cofactor>
</comment>
<evidence type="ECO:0000256" key="5">
    <source>
        <dbReference type="ARBA" id="ARBA00022723"/>
    </source>
</evidence>
<sequence>MRNLLFFLFLSHPLCLSWKKYANDFEARWQFPHCIVAIDGKRINIECPNLSGSEFQNYKFFFSIILLAVTEASYKFVYVDIGAPGSDSDGGIFASSSLDKSFEQKLANLPPPEPIINGGSLVAYFLLGDEAFPLKNYLMKPYVAKKLNRLPQEFNDEPAITRKIYNYRQARARRFVENGFEILAKKWRIFRRPIVTNHETITEIVNAAYLLHNFMQMQDCSVPAASTYCPPSYTDSDTAKGIWRNEGFGDHLQSTGRIGSNNPSRSAIDNRDQFVSYFVSLLGQIPYQWVRINRGKD</sequence>
<keyword evidence="8" id="KW-0732">Signal</keyword>
<evidence type="ECO:0000256" key="8">
    <source>
        <dbReference type="SAM" id="SignalP"/>
    </source>
</evidence>
<keyword evidence="7" id="KW-0539">Nucleus</keyword>
<dbReference type="GO" id="GO:0004518">
    <property type="term" value="F:nuclease activity"/>
    <property type="evidence" value="ECO:0007669"/>
    <property type="project" value="UniProtKB-KW"/>
</dbReference>
<feature type="chain" id="PRO_5041638503" description="DDE Tnp4 domain-containing protein" evidence="8">
    <location>
        <begin position="23"/>
        <end position="297"/>
    </location>
</feature>
<evidence type="ECO:0000256" key="4">
    <source>
        <dbReference type="ARBA" id="ARBA00022722"/>
    </source>
</evidence>
<dbReference type="GO" id="GO:0005634">
    <property type="term" value="C:nucleus"/>
    <property type="evidence" value="ECO:0007669"/>
    <property type="project" value="UniProtKB-SubCell"/>
</dbReference>
<dbReference type="InterPro" id="IPR027806">
    <property type="entry name" value="HARBI1_dom"/>
</dbReference>
<dbReference type="AlphaFoldDB" id="A0AA88IDU5"/>
<keyword evidence="6" id="KW-0378">Hydrolase</keyword>
<evidence type="ECO:0000256" key="3">
    <source>
        <dbReference type="ARBA" id="ARBA00006958"/>
    </source>
</evidence>
<feature type="domain" description="DDE Tnp4" evidence="9">
    <location>
        <begin position="38"/>
        <end position="213"/>
    </location>
</feature>
<protein>
    <recommendedName>
        <fullName evidence="9">DDE Tnp4 domain-containing protein</fullName>
    </recommendedName>
</protein>
<dbReference type="GO" id="GO:0046872">
    <property type="term" value="F:metal ion binding"/>
    <property type="evidence" value="ECO:0007669"/>
    <property type="project" value="UniProtKB-KW"/>
</dbReference>
<reference evidence="10" key="1">
    <citation type="submission" date="2023-07" db="EMBL/GenBank/DDBJ databases">
        <title>Chromosome-level genome assembly of Artemia franciscana.</title>
        <authorList>
            <person name="Jo E."/>
        </authorList>
    </citation>
    <scope>NUCLEOTIDE SEQUENCE</scope>
    <source>
        <tissue evidence="10">Whole body</tissue>
    </source>
</reference>
<name>A0AA88IDU5_ARTSF</name>